<accession>A0A2D6M0P0</accession>
<gene>
    <name evidence="5" type="ORF">CL943_01645</name>
</gene>
<reference evidence="6" key="1">
    <citation type="submission" date="2017-09" db="EMBL/GenBank/DDBJ databases">
        <title>The Reconstruction of 2,631 Draft Metagenome-Assembled Genomes from the Global Oceans.</title>
        <authorList>
            <person name="Tully B.J."/>
            <person name="Graham E.D."/>
            <person name="Heidelberg J.F."/>
        </authorList>
    </citation>
    <scope>NUCLEOTIDE SEQUENCE [LARGE SCALE GENOMIC DNA]</scope>
</reference>
<dbReference type="InterPro" id="IPR012340">
    <property type="entry name" value="NA-bd_OB-fold"/>
</dbReference>
<evidence type="ECO:0000313" key="5">
    <source>
        <dbReference type="EMBL" id="MAG21996.1"/>
    </source>
</evidence>
<dbReference type="GO" id="GO:0003735">
    <property type="term" value="F:structural constituent of ribosome"/>
    <property type="evidence" value="ECO:0007669"/>
    <property type="project" value="UniProtKB-UniRule"/>
</dbReference>
<dbReference type="NCBIfam" id="TIGR03630">
    <property type="entry name" value="uS17_arch"/>
    <property type="match status" value="1"/>
</dbReference>
<dbReference type="PANTHER" id="PTHR10744:SF9">
    <property type="entry name" value="40S RIBOSOMAL PROTEIN S11-RELATED"/>
    <property type="match status" value="1"/>
</dbReference>
<keyword evidence="2 5" id="KW-0689">Ribosomal protein</keyword>
<dbReference type="NCBIfam" id="NF006345">
    <property type="entry name" value="PRK08572.1"/>
    <property type="match status" value="1"/>
</dbReference>
<dbReference type="GO" id="GO:0022627">
    <property type="term" value="C:cytosolic small ribosomal subunit"/>
    <property type="evidence" value="ECO:0007669"/>
    <property type="project" value="UniProtKB-UniRule"/>
</dbReference>
<evidence type="ECO:0000256" key="4">
    <source>
        <dbReference type="NCBIfam" id="TIGR03630"/>
    </source>
</evidence>
<comment type="caution">
    <text evidence="5">The sequence shown here is derived from an EMBL/GenBank/DDBJ whole genome shotgun (WGS) entry which is preliminary data.</text>
</comment>
<dbReference type="CDD" id="cd00364">
    <property type="entry name" value="Ribosomal_uS17"/>
    <property type="match status" value="1"/>
</dbReference>
<dbReference type="PANTHER" id="PTHR10744">
    <property type="entry name" value="40S RIBOSOMAL PROTEIN S11 FAMILY MEMBER"/>
    <property type="match status" value="1"/>
</dbReference>
<evidence type="ECO:0000256" key="3">
    <source>
        <dbReference type="ARBA" id="ARBA00023274"/>
    </source>
</evidence>
<dbReference type="GO" id="GO:0006412">
    <property type="term" value="P:translation"/>
    <property type="evidence" value="ECO:0007669"/>
    <property type="project" value="UniProtKB-UniRule"/>
</dbReference>
<keyword evidence="3" id="KW-0687">Ribonucleoprotein</keyword>
<evidence type="ECO:0000256" key="2">
    <source>
        <dbReference type="ARBA" id="ARBA00022980"/>
    </source>
</evidence>
<dbReference type="SUPFAM" id="SSF50249">
    <property type="entry name" value="Nucleic acid-binding proteins"/>
    <property type="match status" value="1"/>
</dbReference>
<organism evidence="5 6">
    <name type="scientific">Candidatus Iainarchaeum sp</name>
    <dbReference type="NCBI Taxonomy" id="3101447"/>
    <lineage>
        <taxon>Archaea</taxon>
        <taxon>Candidatus Iainarchaeota</taxon>
        <taxon>Candidatus Iainarchaeia</taxon>
        <taxon>Candidatus Iainarchaeales</taxon>
        <taxon>Candidatus Iainarchaeaceae</taxon>
        <taxon>Candidatus Iainarchaeum</taxon>
    </lineage>
</organism>
<sequence>MTECNDTRCPVHGNIKIRGNVFDGKVVSAKPDKTVTVQRKLVRYLPKFERYKKIRSKIYAHNPECINAKEDDMVRVGETRKLSKTKSFVVMEILTKEEKK</sequence>
<evidence type="ECO:0000313" key="6">
    <source>
        <dbReference type="Proteomes" id="UP000226592"/>
    </source>
</evidence>
<dbReference type="InterPro" id="IPR028333">
    <property type="entry name" value="Ribosomal_uS17_arc/euk"/>
</dbReference>
<dbReference type="EMBL" id="NZBU01000005">
    <property type="protein sequence ID" value="MAG21996.1"/>
    <property type="molecule type" value="Genomic_DNA"/>
</dbReference>
<name>A0A2D6M0P0_9ARCH</name>
<proteinExistence type="inferred from homology"/>
<protein>
    <recommendedName>
        <fullName evidence="4">30S ribosomal protein S17</fullName>
    </recommendedName>
</protein>
<evidence type="ECO:0000256" key="1">
    <source>
        <dbReference type="ARBA" id="ARBA00010254"/>
    </source>
</evidence>
<dbReference type="Gene3D" id="2.40.50.1000">
    <property type="match status" value="1"/>
</dbReference>
<dbReference type="AlphaFoldDB" id="A0A2D6M0P0"/>
<dbReference type="InterPro" id="IPR000266">
    <property type="entry name" value="Ribosomal_uS17"/>
</dbReference>
<dbReference type="Proteomes" id="UP000226592">
    <property type="component" value="Unassembled WGS sequence"/>
</dbReference>
<dbReference type="PRINTS" id="PR00973">
    <property type="entry name" value="RIBOSOMALS17"/>
</dbReference>
<dbReference type="Pfam" id="PF00366">
    <property type="entry name" value="Ribosomal_S17"/>
    <property type="match status" value="1"/>
</dbReference>
<comment type="similarity">
    <text evidence="1">Belongs to the universal ribosomal protein uS17 family.</text>
</comment>